<comment type="caution">
    <text evidence="1">The sequence shown here is derived from an EMBL/GenBank/DDBJ whole genome shotgun (WGS) entry which is preliminary data.</text>
</comment>
<dbReference type="AlphaFoldDB" id="A0A010YP66"/>
<evidence type="ECO:0000313" key="1">
    <source>
        <dbReference type="EMBL" id="EXG81980.1"/>
    </source>
</evidence>
<dbReference type="HOGENOM" id="CLU_1531296_0_0_11"/>
<dbReference type="Proteomes" id="UP000021053">
    <property type="component" value="Unassembled WGS sequence"/>
</dbReference>
<gene>
    <name evidence="1" type="ORF">CryarDRAFT_3107</name>
</gene>
<organism evidence="1 2">
    <name type="scientific">Cryptosporangium arvum DSM 44712</name>
    <dbReference type="NCBI Taxonomy" id="927661"/>
    <lineage>
        <taxon>Bacteria</taxon>
        <taxon>Bacillati</taxon>
        <taxon>Actinomycetota</taxon>
        <taxon>Actinomycetes</taxon>
        <taxon>Cryptosporangiales</taxon>
        <taxon>Cryptosporangiaceae</taxon>
        <taxon>Cryptosporangium</taxon>
    </lineage>
</organism>
<sequence>MSTPDIPAHLVGCPRSGGLVVPWVTPSTREGIALFGQLTDLAVAVCLLEECCQICGNRLLDRAVLFARESDLRLQCTPEPPVCPPCAAYSIRACPMLAGSQTHYRATTHPALAGTPPTTGALLRQGASAEPWHAVWVRIYDVINHPILPETLAASWRRIPPLRIRPVTTGRGQSAA</sequence>
<dbReference type="PATRIC" id="fig|927661.3.peg.3067"/>
<dbReference type="EMBL" id="JFBT01000001">
    <property type="protein sequence ID" value="EXG81980.1"/>
    <property type="molecule type" value="Genomic_DNA"/>
</dbReference>
<protein>
    <submittedName>
        <fullName evidence="1">Uncharacterized protein</fullName>
    </submittedName>
</protein>
<accession>A0A010YP66</accession>
<name>A0A010YP66_9ACTN</name>
<keyword evidence="2" id="KW-1185">Reference proteome</keyword>
<reference evidence="1 2" key="1">
    <citation type="submission" date="2013-07" db="EMBL/GenBank/DDBJ databases">
        <authorList>
            <consortium name="DOE Joint Genome Institute"/>
            <person name="Eisen J."/>
            <person name="Huntemann M."/>
            <person name="Han J."/>
            <person name="Chen A."/>
            <person name="Kyrpides N."/>
            <person name="Mavromatis K."/>
            <person name="Markowitz V."/>
            <person name="Palaniappan K."/>
            <person name="Ivanova N."/>
            <person name="Schaumberg A."/>
            <person name="Pati A."/>
            <person name="Liolios K."/>
            <person name="Nordberg H.P."/>
            <person name="Cantor M.N."/>
            <person name="Hua S.X."/>
            <person name="Woyke T."/>
        </authorList>
    </citation>
    <scope>NUCLEOTIDE SEQUENCE [LARGE SCALE GENOMIC DNA]</scope>
    <source>
        <strain evidence="1 2">DSM 44712</strain>
    </source>
</reference>
<dbReference type="RefSeq" id="WP_035851494.1">
    <property type="nucleotide sequence ID" value="NZ_KK073874.1"/>
</dbReference>
<proteinExistence type="predicted"/>
<dbReference type="OrthoDB" id="3211048at2"/>
<evidence type="ECO:0000313" key="2">
    <source>
        <dbReference type="Proteomes" id="UP000021053"/>
    </source>
</evidence>